<name>A0A494XCB8_9BURK</name>
<evidence type="ECO:0000256" key="2">
    <source>
        <dbReference type="ARBA" id="ARBA00022679"/>
    </source>
</evidence>
<accession>A0A494XCB8</accession>
<dbReference type="RefSeq" id="WP_121278090.1">
    <property type="nucleotide sequence ID" value="NZ_RBZV01000004.1"/>
</dbReference>
<evidence type="ECO:0000256" key="1">
    <source>
        <dbReference type="ARBA" id="ARBA00022603"/>
    </source>
</evidence>
<keyword evidence="1 5" id="KW-0489">Methyltransferase</keyword>
<gene>
    <name evidence="5" type="ORF">D7S89_13005</name>
</gene>
<protein>
    <submittedName>
        <fullName evidence="5">Class I SAM-dependent methyltransferase</fullName>
    </submittedName>
</protein>
<keyword evidence="3" id="KW-0949">S-adenosyl-L-methionine</keyword>
<dbReference type="EMBL" id="RBZV01000004">
    <property type="protein sequence ID" value="RKP48240.1"/>
    <property type="molecule type" value="Genomic_DNA"/>
</dbReference>
<dbReference type="InterPro" id="IPR029063">
    <property type="entry name" value="SAM-dependent_MTases_sf"/>
</dbReference>
<dbReference type="GO" id="GO:0032259">
    <property type="term" value="P:methylation"/>
    <property type="evidence" value="ECO:0007669"/>
    <property type="project" value="UniProtKB-KW"/>
</dbReference>
<keyword evidence="6" id="KW-1185">Reference proteome</keyword>
<dbReference type="OrthoDB" id="9811589at2"/>
<dbReference type="PANTHER" id="PTHR43464:SF19">
    <property type="entry name" value="UBIQUINONE BIOSYNTHESIS O-METHYLTRANSFERASE, MITOCHONDRIAL"/>
    <property type="match status" value="1"/>
</dbReference>
<organism evidence="5 6">
    <name type="scientific">Trinickia fusca</name>
    <dbReference type="NCBI Taxonomy" id="2419777"/>
    <lineage>
        <taxon>Bacteria</taxon>
        <taxon>Pseudomonadati</taxon>
        <taxon>Pseudomonadota</taxon>
        <taxon>Betaproteobacteria</taxon>
        <taxon>Burkholderiales</taxon>
        <taxon>Burkholderiaceae</taxon>
        <taxon>Trinickia</taxon>
    </lineage>
</organism>
<evidence type="ECO:0000259" key="4">
    <source>
        <dbReference type="Pfam" id="PF13649"/>
    </source>
</evidence>
<dbReference type="GO" id="GO:0008168">
    <property type="term" value="F:methyltransferase activity"/>
    <property type="evidence" value="ECO:0007669"/>
    <property type="project" value="UniProtKB-KW"/>
</dbReference>
<feature type="domain" description="Methyltransferase" evidence="4">
    <location>
        <begin position="46"/>
        <end position="141"/>
    </location>
</feature>
<reference evidence="5 6" key="1">
    <citation type="submission" date="2018-10" db="EMBL/GenBank/DDBJ databases">
        <title>Paraburkholderia sp. 7MK8-2, isolated from soil.</title>
        <authorList>
            <person name="Gao Z.-H."/>
            <person name="Qiu L.-H."/>
        </authorList>
    </citation>
    <scope>NUCLEOTIDE SEQUENCE [LARGE SCALE GENOMIC DNA]</scope>
    <source>
        <strain evidence="5 6">7MK8-2</strain>
    </source>
</reference>
<dbReference type="AlphaFoldDB" id="A0A494XCB8"/>
<evidence type="ECO:0000256" key="3">
    <source>
        <dbReference type="ARBA" id="ARBA00022691"/>
    </source>
</evidence>
<dbReference type="Gene3D" id="3.40.50.150">
    <property type="entry name" value="Vaccinia Virus protein VP39"/>
    <property type="match status" value="1"/>
</dbReference>
<dbReference type="PANTHER" id="PTHR43464">
    <property type="entry name" value="METHYLTRANSFERASE"/>
    <property type="match status" value="1"/>
</dbReference>
<sequence>MKTAIEHWNEQYDLPMEKIPWEIATPPHDLSALVEDHSTPTGGQALDVACGTGNYSRFLSSRGYRVTAIDFSPHALAVARSRNCAETTAIEYIEGDVTKLSLTLPADRRFDLILDYSLLHHLPPDAFARHTQQFASLLRPDARLLVVCYSDTNLYAKGQTSARGAFGNEMFYRTRSCIEKAYAPLRVLSYRETTLGKQGHHRGHSFVFGY</sequence>
<dbReference type="Proteomes" id="UP000280434">
    <property type="component" value="Unassembled WGS sequence"/>
</dbReference>
<evidence type="ECO:0000313" key="5">
    <source>
        <dbReference type="EMBL" id="RKP48240.1"/>
    </source>
</evidence>
<dbReference type="InterPro" id="IPR041698">
    <property type="entry name" value="Methyltransf_25"/>
</dbReference>
<keyword evidence="2 5" id="KW-0808">Transferase</keyword>
<dbReference type="CDD" id="cd02440">
    <property type="entry name" value="AdoMet_MTases"/>
    <property type="match status" value="1"/>
</dbReference>
<evidence type="ECO:0000313" key="6">
    <source>
        <dbReference type="Proteomes" id="UP000280434"/>
    </source>
</evidence>
<comment type="caution">
    <text evidence="5">The sequence shown here is derived from an EMBL/GenBank/DDBJ whole genome shotgun (WGS) entry which is preliminary data.</text>
</comment>
<dbReference type="Pfam" id="PF13649">
    <property type="entry name" value="Methyltransf_25"/>
    <property type="match status" value="1"/>
</dbReference>
<proteinExistence type="predicted"/>
<dbReference type="SUPFAM" id="SSF53335">
    <property type="entry name" value="S-adenosyl-L-methionine-dependent methyltransferases"/>
    <property type="match status" value="1"/>
</dbReference>